<protein>
    <submittedName>
        <fullName evidence="3">Methyltransferase domain-containing protein</fullName>
    </submittedName>
</protein>
<evidence type="ECO:0000259" key="1">
    <source>
        <dbReference type="Pfam" id="PF13649"/>
    </source>
</evidence>
<dbReference type="GO" id="GO:0008168">
    <property type="term" value="F:methyltransferase activity"/>
    <property type="evidence" value="ECO:0007669"/>
    <property type="project" value="UniProtKB-KW"/>
</dbReference>
<accession>A0ABY7Q800</accession>
<gene>
    <name evidence="3" type="ORF">O1G21_25420</name>
</gene>
<dbReference type="InterPro" id="IPR050508">
    <property type="entry name" value="Methyltransf_Superfamily"/>
</dbReference>
<dbReference type="InterPro" id="IPR048647">
    <property type="entry name" value="RlmA_N"/>
</dbReference>
<dbReference type="RefSeq" id="WP_270146942.1">
    <property type="nucleotide sequence ID" value="NZ_CP115450.1"/>
</dbReference>
<keyword evidence="3" id="KW-0489">Methyltransferase</keyword>
<dbReference type="EMBL" id="CP115450">
    <property type="protein sequence ID" value="WBP88843.1"/>
    <property type="molecule type" value="Genomic_DNA"/>
</dbReference>
<name>A0ABY7Q800_9ACTN</name>
<evidence type="ECO:0000259" key="2">
    <source>
        <dbReference type="Pfam" id="PF21302"/>
    </source>
</evidence>
<evidence type="ECO:0000313" key="4">
    <source>
        <dbReference type="Proteomes" id="UP001212821"/>
    </source>
</evidence>
<dbReference type="Pfam" id="PF21302">
    <property type="entry name" value="Zn_ribbon_RlmA"/>
    <property type="match status" value="1"/>
</dbReference>
<evidence type="ECO:0000313" key="3">
    <source>
        <dbReference type="EMBL" id="WBP88843.1"/>
    </source>
</evidence>
<dbReference type="InterPro" id="IPR041698">
    <property type="entry name" value="Methyltransf_25"/>
</dbReference>
<dbReference type="PIRSF" id="PIRSF018249">
    <property type="entry name" value="MyrA_prd"/>
    <property type="match status" value="1"/>
</dbReference>
<dbReference type="Proteomes" id="UP001212821">
    <property type="component" value="Chromosome"/>
</dbReference>
<feature type="domain" description="Methyltransferase" evidence="1">
    <location>
        <begin position="115"/>
        <end position="199"/>
    </location>
</feature>
<keyword evidence="4" id="KW-1185">Reference proteome</keyword>
<dbReference type="CDD" id="cd02440">
    <property type="entry name" value="AdoMet_MTases"/>
    <property type="match status" value="1"/>
</dbReference>
<dbReference type="PANTHER" id="PTHR42912:SF45">
    <property type="entry name" value="23S RRNA (GUANINE(745)-N(1))-METHYLTRANSFERASE"/>
    <property type="match status" value="1"/>
</dbReference>
<reference evidence="4" key="1">
    <citation type="submission" date="2022-12" db="EMBL/GenBank/DDBJ databases">
        <authorList>
            <person name="Mo P."/>
        </authorList>
    </citation>
    <scope>NUCLEOTIDE SEQUENCE [LARGE SCALE GENOMIC DNA]</scope>
    <source>
        <strain evidence="4">HUAS 3-15</strain>
    </source>
</reference>
<dbReference type="InterPro" id="IPR029063">
    <property type="entry name" value="SAM-dependent_MTases_sf"/>
</dbReference>
<dbReference type="SUPFAM" id="SSF53335">
    <property type="entry name" value="S-adenosyl-L-methionine-dependent methyltransferases"/>
    <property type="match status" value="1"/>
</dbReference>
<dbReference type="Pfam" id="PF13649">
    <property type="entry name" value="Methyltransf_25"/>
    <property type="match status" value="1"/>
</dbReference>
<dbReference type="InterPro" id="IPR016718">
    <property type="entry name" value="rRNA_m1G-MeTrfase_A_prd"/>
</dbReference>
<organism evidence="3 4">
    <name type="scientific">Kitasatospora cathayae</name>
    <dbReference type="NCBI Taxonomy" id="3004092"/>
    <lineage>
        <taxon>Bacteria</taxon>
        <taxon>Bacillati</taxon>
        <taxon>Actinomycetota</taxon>
        <taxon>Actinomycetes</taxon>
        <taxon>Kitasatosporales</taxon>
        <taxon>Streptomycetaceae</taxon>
        <taxon>Kitasatospora</taxon>
    </lineage>
</organism>
<dbReference type="PANTHER" id="PTHR42912">
    <property type="entry name" value="METHYLTRANSFERASE"/>
    <property type="match status" value="1"/>
</dbReference>
<dbReference type="GO" id="GO:0032259">
    <property type="term" value="P:methylation"/>
    <property type="evidence" value="ECO:0007669"/>
    <property type="project" value="UniProtKB-KW"/>
</dbReference>
<keyword evidence="3" id="KW-0808">Transferase</keyword>
<proteinExistence type="predicted"/>
<sequence>MLQDIEPYLACPHCAQALTRHERSLRCPAGHSFDLAKQGYVSLLAGDAHTGTGDTAEMVAARADFLAAGHYRPIADALAEAATAVAVVPGAAAVPNAAAVPGAAAVGAGPKEGLVADLGAGTGHYLAHVLDALPGRVGAALDISKFALRRAAKAHPRIGAVVCDAWRPLPLRDASADLMLNVFAPRNGPEIRRVLRPGGTLLLVSPTARHLRELVDALGLLSVDEDKQRRIDEKLGPYLTPVDQRSVEFTLRLGAQDVRTVVGMGPSAWHTDPDRLAAALAALPEPVEVTASVTVAAYRRPL</sequence>
<feature type="domain" description="23S rRNA (guanine(745)-N(1))-methyltransferase N-terminal" evidence="2">
    <location>
        <begin position="10"/>
        <end position="44"/>
    </location>
</feature>
<dbReference type="Gene3D" id="3.40.50.150">
    <property type="entry name" value="Vaccinia Virus protein VP39"/>
    <property type="match status" value="1"/>
</dbReference>